<name>A0A1I0MWG5_9BACT</name>
<feature type="domain" description="HNH nuclease" evidence="1">
    <location>
        <begin position="180"/>
        <end position="234"/>
    </location>
</feature>
<dbReference type="GO" id="GO:0004519">
    <property type="term" value="F:endonuclease activity"/>
    <property type="evidence" value="ECO:0007669"/>
    <property type="project" value="UniProtKB-KW"/>
</dbReference>
<keyword evidence="3" id="KW-0378">Hydrolase</keyword>
<proteinExistence type="predicted"/>
<keyword evidence="3" id="KW-0255">Endonuclease</keyword>
<evidence type="ECO:0000259" key="2">
    <source>
        <dbReference type="Pfam" id="PF26340"/>
    </source>
</evidence>
<reference evidence="4" key="1">
    <citation type="submission" date="2016-10" db="EMBL/GenBank/DDBJ databases">
        <authorList>
            <person name="Varghese N."/>
            <person name="Submissions S."/>
        </authorList>
    </citation>
    <scope>NUCLEOTIDE SEQUENCE [LARGE SCALE GENOMIC DNA]</scope>
    <source>
        <strain evidence="4">CGMCC 1.12402</strain>
    </source>
</reference>
<keyword evidence="3" id="KW-0540">Nuclease</keyword>
<feature type="domain" description="ScoMcrA-like DNA sulfur-binding" evidence="2">
    <location>
        <begin position="4"/>
        <end position="153"/>
    </location>
</feature>
<dbReference type="Proteomes" id="UP000199437">
    <property type="component" value="Unassembled WGS sequence"/>
</dbReference>
<dbReference type="NCBIfam" id="NF045808">
    <property type="entry name" value="PT-DNA_restrict"/>
    <property type="match status" value="1"/>
</dbReference>
<dbReference type="InterPro" id="IPR003615">
    <property type="entry name" value="HNH_nuc"/>
</dbReference>
<evidence type="ECO:0000313" key="4">
    <source>
        <dbReference type="Proteomes" id="UP000199437"/>
    </source>
</evidence>
<protein>
    <submittedName>
        <fullName evidence="3">Putative restriction endonuclease</fullName>
    </submittedName>
</protein>
<dbReference type="STRING" id="1267423.SAMN05216290_0750"/>
<dbReference type="OrthoDB" id="67788at2"/>
<dbReference type="EMBL" id="FOIR01000001">
    <property type="protein sequence ID" value="SEV92972.1"/>
    <property type="molecule type" value="Genomic_DNA"/>
</dbReference>
<dbReference type="Pfam" id="PF13391">
    <property type="entry name" value="HNH_2"/>
    <property type="match status" value="1"/>
</dbReference>
<dbReference type="RefSeq" id="WP_090257039.1">
    <property type="nucleotide sequence ID" value="NZ_FOIR01000001.1"/>
</dbReference>
<evidence type="ECO:0000259" key="1">
    <source>
        <dbReference type="Pfam" id="PF13391"/>
    </source>
</evidence>
<dbReference type="InterPro" id="IPR058813">
    <property type="entry name" value="DNA-SBD_ScoMcrA"/>
</dbReference>
<dbReference type="GeneID" id="99985490"/>
<dbReference type="PIRSF" id="PIRSF030850">
    <property type="entry name" value="UCP030850"/>
    <property type="match status" value="1"/>
</dbReference>
<sequence>MTESDIIENFSNVRAWKNGDRRAPHKPLLILYALAQLQKGNKSISFSDSEEELKELLVSYGTSSKPRPEYPFVRLQNDGIWSVDKPELLTNKSSDPGRPFLIENNISGGFNTALLEFFDKHPESIFKIANQVLEESFPDSLQEEILNTVGLEENNQTATRRKKRDLAFRDKVLIAYEYQCAVCGFNVRLGHQPLALEAAHIKWHQAGGPDVQQNGFAMCSLHHKLFDLGAFTINRDHQLIVSDRVNGTVGKDEWLLAFHTKEIRKPHSHSYQPNDSFLQWHEEEVFKGYGRD</sequence>
<dbReference type="Pfam" id="PF26340">
    <property type="entry name" value="DNA-SBD_ScoMcrA"/>
    <property type="match status" value="1"/>
</dbReference>
<keyword evidence="4" id="KW-1185">Reference proteome</keyword>
<dbReference type="AlphaFoldDB" id="A0A1I0MWG5"/>
<organism evidence="3 4">
    <name type="scientific">Roseivirga pacifica</name>
    <dbReference type="NCBI Taxonomy" id="1267423"/>
    <lineage>
        <taxon>Bacteria</taxon>
        <taxon>Pseudomonadati</taxon>
        <taxon>Bacteroidota</taxon>
        <taxon>Cytophagia</taxon>
        <taxon>Cytophagales</taxon>
        <taxon>Roseivirgaceae</taxon>
        <taxon>Roseivirga</taxon>
    </lineage>
</organism>
<gene>
    <name evidence="3" type="ORF">SAMN05216290_0750</name>
</gene>
<dbReference type="Gene3D" id="1.10.30.50">
    <property type="match status" value="1"/>
</dbReference>
<dbReference type="InterPro" id="IPR011396">
    <property type="entry name" value="PT_DNA_restrict"/>
</dbReference>
<accession>A0A1I0MWG5</accession>
<evidence type="ECO:0000313" key="3">
    <source>
        <dbReference type="EMBL" id="SEV92972.1"/>
    </source>
</evidence>